<protein>
    <submittedName>
        <fullName evidence="3">Uncharacterized protein</fullName>
    </submittedName>
</protein>
<dbReference type="KEGG" id="agh:M3I41_00275"/>
<feature type="region of interest" description="Disordered" evidence="1">
    <location>
        <begin position="44"/>
        <end position="76"/>
    </location>
</feature>
<proteinExistence type="predicted"/>
<keyword evidence="2" id="KW-0812">Transmembrane</keyword>
<feature type="compositionally biased region" description="Polar residues" evidence="1">
    <location>
        <begin position="66"/>
        <end position="76"/>
    </location>
</feature>
<feature type="transmembrane region" description="Helical" evidence="2">
    <location>
        <begin position="7"/>
        <end position="31"/>
    </location>
</feature>
<feature type="compositionally biased region" description="Low complexity" evidence="1">
    <location>
        <begin position="44"/>
        <end position="53"/>
    </location>
</feature>
<evidence type="ECO:0000256" key="2">
    <source>
        <dbReference type="SAM" id="Phobius"/>
    </source>
</evidence>
<evidence type="ECO:0000256" key="1">
    <source>
        <dbReference type="SAM" id="MobiDB-lite"/>
    </source>
</evidence>
<reference evidence="3" key="1">
    <citation type="submission" date="2022-05" db="EMBL/GenBank/DDBJ databases">
        <title>Using nanopore sequencing to obtain complete genomes from saliva samples.</title>
        <authorList>
            <person name="Baker J.L."/>
        </authorList>
    </citation>
    <scope>NUCLEOTIDE SEQUENCE</scope>
    <source>
        <strain evidence="3">JCVI-JB-Ag32</strain>
    </source>
</reference>
<dbReference type="AlphaFoldDB" id="A0A9E7DD39"/>
<organism evidence="3 4">
    <name type="scientific">Actinomyces graevenitzii</name>
    <dbReference type="NCBI Taxonomy" id="55565"/>
    <lineage>
        <taxon>Bacteria</taxon>
        <taxon>Bacillati</taxon>
        <taxon>Actinomycetota</taxon>
        <taxon>Actinomycetes</taxon>
        <taxon>Actinomycetales</taxon>
        <taxon>Actinomycetaceae</taxon>
        <taxon>Actinomyces</taxon>
    </lineage>
</organism>
<gene>
    <name evidence="3" type="ORF">M3I41_00275</name>
</gene>
<accession>A0A9E7DD39</accession>
<evidence type="ECO:0000313" key="3">
    <source>
        <dbReference type="EMBL" id="UQF79755.1"/>
    </source>
</evidence>
<dbReference type="Proteomes" id="UP000830236">
    <property type="component" value="Chromosome"/>
</dbReference>
<dbReference type="EMBL" id="CP097095">
    <property type="protein sequence ID" value="UQF79755.1"/>
    <property type="molecule type" value="Genomic_DNA"/>
</dbReference>
<evidence type="ECO:0000313" key="4">
    <source>
        <dbReference type="Proteomes" id="UP000830236"/>
    </source>
</evidence>
<sequence>MTGRQRGLVALIVAILVVVVGLGGFLAWAAFNHGKEEKAALKPALTASASTSSETNEPGESGEEASPTQIDGYSKDFNPTQAQKTLAITTVKAVVPWKQTESASQREKRLSKVCSKAVASQEPIWQSMSGQIPGAWIEVLDVGEPATSTNDGHVIGVGVMVTYRLHIPHNDGTEVIATDTSLWVVEMPAKGKVDKATAVIWPKL</sequence>
<keyword evidence="2" id="KW-1133">Transmembrane helix</keyword>
<name>A0A9E7DD39_9ACTO</name>
<keyword evidence="2" id="KW-0472">Membrane</keyword>